<feature type="region of interest" description="Disordered" evidence="6">
    <location>
        <begin position="253"/>
        <end position="329"/>
    </location>
</feature>
<proteinExistence type="inferred from homology"/>
<evidence type="ECO:0000256" key="6">
    <source>
        <dbReference type="SAM" id="MobiDB-lite"/>
    </source>
</evidence>
<feature type="transmembrane region" description="Helical" evidence="7">
    <location>
        <begin position="395"/>
        <end position="415"/>
    </location>
</feature>
<dbReference type="InterPro" id="IPR002781">
    <property type="entry name" value="TM_pro_TauE-like"/>
</dbReference>
<comment type="subcellular location">
    <subcellularLocation>
        <location evidence="1">Membrane</location>
        <topology evidence="1">Multi-pass membrane protein</topology>
    </subcellularLocation>
</comment>
<feature type="compositionally biased region" description="Basic and acidic residues" evidence="6">
    <location>
        <begin position="282"/>
        <end position="294"/>
    </location>
</feature>
<dbReference type="PANTHER" id="PTHR14255:SF3">
    <property type="entry name" value="SULFITE EXPORTER TAUE_SAFE FAMILY PROTEIN 5-RELATED"/>
    <property type="match status" value="1"/>
</dbReference>
<dbReference type="PANTHER" id="PTHR14255">
    <property type="entry name" value="CEREBLON"/>
    <property type="match status" value="1"/>
</dbReference>
<evidence type="ECO:0008006" key="10">
    <source>
        <dbReference type="Google" id="ProtNLM"/>
    </source>
</evidence>
<dbReference type="Pfam" id="PF01925">
    <property type="entry name" value="TauE"/>
    <property type="match status" value="2"/>
</dbReference>
<keyword evidence="8" id="KW-0732">Signal</keyword>
<evidence type="ECO:0000256" key="3">
    <source>
        <dbReference type="ARBA" id="ARBA00022692"/>
    </source>
</evidence>
<evidence type="ECO:0000256" key="8">
    <source>
        <dbReference type="SAM" id="SignalP"/>
    </source>
</evidence>
<keyword evidence="3 7" id="KW-0812">Transmembrane</keyword>
<evidence type="ECO:0000256" key="1">
    <source>
        <dbReference type="ARBA" id="ARBA00004141"/>
    </source>
</evidence>
<dbReference type="AlphaFoldDB" id="A0A7R9V3T9"/>
<dbReference type="GO" id="GO:0016567">
    <property type="term" value="P:protein ubiquitination"/>
    <property type="evidence" value="ECO:0007669"/>
    <property type="project" value="TreeGrafter"/>
</dbReference>
<feature type="transmembrane region" description="Helical" evidence="7">
    <location>
        <begin position="421"/>
        <end position="444"/>
    </location>
</feature>
<feature type="chain" id="PRO_5030554611" description="Membrane transporter protein" evidence="8">
    <location>
        <begin position="35"/>
        <end position="639"/>
    </location>
</feature>
<reference evidence="9" key="1">
    <citation type="submission" date="2021-01" db="EMBL/GenBank/DDBJ databases">
        <authorList>
            <person name="Corre E."/>
            <person name="Pelletier E."/>
            <person name="Niang G."/>
            <person name="Scheremetjew M."/>
            <person name="Finn R."/>
            <person name="Kale V."/>
            <person name="Holt S."/>
            <person name="Cochrane G."/>
            <person name="Meng A."/>
            <person name="Brown T."/>
            <person name="Cohen L."/>
        </authorList>
    </citation>
    <scope>NUCLEOTIDE SEQUENCE</scope>
    <source>
        <strain evidence="9">CCMP219</strain>
    </source>
</reference>
<feature type="transmembrane region" description="Helical" evidence="7">
    <location>
        <begin position="111"/>
        <end position="142"/>
    </location>
</feature>
<feature type="region of interest" description="Disordered" evidence="6">
    <location>
        <begin position="620"/>
        <end position="639"/>
    </location>
</feature>
<feature type="transmembrane region" description="Helical" evidence="7">
    <location>
        <begin position="538"/>
        <end position="557"/>
    </location>
</feature>
<evidence type="ECO:0000313" key="9">
    <source>
        <dbReference type="EMBL" id="CAD8284096.1"/>
    </source>
</evidence>
<feature type="transmembrane region" description="Helical" evidence="7">
    <location>
        <begin position="210"/>
        <end position="230"/>
    </location>
</feature>
<feature type="compositionally biased region" description="Polar residues" evidence="6">
    <location>
        <begin position="620"/>
        <end position="629"/>
    </location>
</feature>
<dbReference type="GO" id="GO:0031464">
    <property type="term" value="C:Cul4A-RING E3 ubiquitin ligase complex"/>
    <property type="evidence" value="ECO:0007669"/>
    <property type="project" value="TreeGrafter"/>
</dbReference>
<feature type="transmembrane region" description="Helical" evidence="7">
    <location>
        <begin position="569"/>
        <end position="589"/>
    </location>
</feature>
<feature type="transmembrane region" description="Helical" evidence="7">
    <location>
        <begin position="470"/>
        <end position="494"/>
    </location>
</feature>
<sequence>MARSSKRGGGTTAAALLPLACLLLVAVAPEQAAAAPSRQQAGPIGVAHANPTAAPSELHERATLAAGADAAARAAVSLEQPLEALMKPRHHGHNGTHDEHKPLWPMDSSDALAVVLAAIVAFVAAGAGIGGGGILLPIFVLICKFEVRHAVALSNVTVLGASFGNAILNIGKRHPNHQGPLIDWDLILIMEPMTILGAILGAYLDALLPGWMTAVLLSTVLSYISYNLLFKAIRMYEDESRAKQDASSRLHQPLLGAGKLPGPTQAGALQPWRRQPHTEGPAAHDTDGSDERSPRLRPGQRQASDDAWSSTDLETPPHFWTPTSEPMTMGLDGTSVLSGAEADAECETTAGEDDDVRLTPECSDASTAGERHARDMAAFAHVAASECAQVPLAKLLALVALTGWVAASGSAKSAVACGSLLYWAAVASNAVTCVATTLAMRVHLMFKAALRRRVGAPPPRDAIRWTRRRLTVFPLLSSMAGVVAGLFGVGGGIIKGPLMLELGVQPEVASASAATMILFTTGAASICNWHFGFLDPEYALVLMSVAFVSTLAGQWAMSLLMARLRRPSLVVMLMFLLLAGSGVAMYYSAYLKVSNVIAHPEAALAFGNVCGVVNQSTEDGGMTQSSAQSGPWFDLSSRA</sequence>
<organism evidence="9">
    <name type="scientific">Chlamydomonas euryale</name>
    <dbReference type="NCBI Taxonomy" id="1486919"/>
    <lineage>
        <taxon>Eukaryota</taxon>
        <taxon>Viridiplantae</taxon>
        <taxon>Chlorophyta</taxon>
        <taxon>core chlorophytes</taxon>
        <taxon>Chlorophyceae</taxon>
        <taxon>CS clade</taxon>
        <taxon>Chlamydomonadales</taxon>
        <taxon>Chlamydomonadaceae</taxon>
        <taxon>Chlamydomonas</taxon>
    </lineage>
</organism>
<feature type="signal peptide" evidence="8">
    <location>
        <begin position="1"/>
        <end position="34"/>
    </location>
</feature>
<evidence type="ECO:0000256" key="7">
    <source>
        <dbReference type="SAM" id="Phobius"/>
    </source>
</evidence>
<gene>
    <name evidence="9" type="ORF">CEUR00632_LOCUS4131</name>
</gene>
<evidence type="ECO:0000256" key="2">
    <source>
        <dbReference type="ARBA" id="ARBA00009142"/>
    </source>
</evidence>
<evidence type="ECO:0000256" key="4">
    <source>
        <dbReference type="ARBA" id="ARBA00022989"/>
    </source>
</evidence>
<keyword evidence="4 7" id="KW-1133">Transmembrane helix</keyword>
<dbReference type="GO" id="GO:0016020">
    <property type="term" value="C:membrane"/>
    <property type="evidence" value="ECO:0007669"/>
    <property type="project" value="UniProtKB-SubCell"/>
</dbReference>
<accession>A0A7R9V3T9</accession>
<name>A0A7R9V3T9_9CHLO</name>
<protein>
    <recommendedName>
        <fullName evidence="10">Membrane transporter protein</fullName>
    </recommendedName>
</protein>
<evidence type="ECO:0000256" key="5">
    <source>
        <dbReference type="ARBA" id="ARBA00023136"/>
    </source>
</evidence>
<comment type="similarity">
    <text evidence="2">Belongs to the 4-toluene sulfonate uptake permease (TSUP) (TC 2.A.102) family.</text>
</comment>
<keyword evidence="5 7" id="KW-0472">Membrane</keyword>
<dbReference type="EMBL" id="HBEC01009033">
    <property type="protein sequence ID" value="CAD8284096.1"/>
    <property type="molecule type" value="Transcribed_RNA"/>
</dbReference>